<proteinExistence type="predicted"/>
<dbReference type="AlphaFoldDB" id="A0A6L2PDF7"/>
<dbReference type="EMBL" id="BLKM01010564">
    <property type="protein sequence ID" value="GFG30599.1"/>
    <property type="molecule type" value="Genomic_DNA"/>
</dbReference>
<accession>A0A6L2PDF7</accession>
<comment type="caution">
    <text evidence="1">The sequence shown here is derived from an EMBL/GenBank/DDBJ whole genome shotgun (WGS) entry which is preliminary data.</text>
</comment>
<name>A0A6L2PDF7_COPFO</name>
<keyword evidence="2" id="KW-1185">Reference proteome</keyword>
<evidence type="ECO:0000313" key="1">
    <source>
        <dbReference type="EMBL" id="GFG30599.1"/>
    </source>
</evidence>
<organism evidence="1 2">
    <name type="scientific">Coptotermes formosanus</name>
    <name type="common">Formosan subterranean termite</name>
    <dbReference type="NCBI Taxonomy" id="36987"/>
    <lineage>
        <taxon>Eukaryota</taxon>
        <taxon>Metazoa</taxon>
        <taxon>Ecdysozoa</taxon>
        <taxon>Arthropoda</taxon>
        <taxon>Hexapoda</taxon>
        <taxon>Insecta</taxon>
        <taxon>Pterygota</taxon>
        <taxon>Neoptera</taxon>
        <taxon>Polyneoptera</taxon>
        <taxon>Dictyoptera</taxon>
        <taxon>Blattodea</taxon>
        <taxon>Blattoidea</taxon>
        <taxon>Termitoidae</taxon>
        <taxon>Rhinotermitidae</taxon>
        <taxon>Coptotermes</taxon>
    </lineage>
</organism>
<dbReference type="Proteomes" id="UP000502823">
    <property type="component" value="Unassembled WGS sequence"/>
</dbReference>
<reference evidence="2" key="1">
    <citation type="submission" date="2020-01" db="EMBL/GenBank/DDBJ databases">
        <title>Draft genome sequence of the Termite Coptotermes fromosanus.</title>
        <authorList>
            <person name="Itakura S."/>
            <person name="Yosikawa Y."/>
            <person name="Umezawa K."/>
        </authorList>
    </citation>
    <scope>NUCLEOTIDE SEQUENCE [LARGE SCALE GENOMIC DNA]</scope>
</reference>
<sequence length="86" mass="10118">MNSLLNQRPQIDKYKHSGIYELKFNTYARVYVGQSGREIKIRCQEHHTYIKQNNAKSAYALHVLNNQHEYGTMTDNMRLLKTCNKG</sequence>
<evidence type="ECO:0000313" key="2">
    <source>
        <dbReference type="Proteomes" id="UP000502823"/>
    </source>
</evidence>
<protein>
    <recommendedName>
        <fullName evidence="3">GIY-YIG domain-containing protein</fullName>
    </recommendedName>
</protein>
<dbReference type="InParanoid" id="A0A6L2PDF7"/>
<dbReference type="OrthoDB" id="10063405at2759"/>
<evidence type="ECO:0008006" key="3">
    <source>
        <dbReference type="Google" id="ProtNLM"/>
    </source>
</evidence>
<gene>
    <name evidence="1" type="ORF">Cfor_10511</name>
</gene>